<organism evidence="1 2">
    <name type="scientific">Kluyvera intermedia</name>
    <name type="common">Enterobacter intermedius</name>
    <dbReference type="NCBI Taxonomy" id="61648"/>
    <lineage>
        <taxon>Bacteria</taxon>
        <taxon>Pseudomonadati</taxon>
        <taxon>Pseudomonadota</taxon>
        <taxon>Gammaproteobacteria</taxon>
        <taxon>Enterobacterales</taxon>
        <taxon>Enterobacteriaceae</taxon>
        <taxon>Kluyvera</taxon>
    </lineage>
</organism>
<dbReference type="Proteomes" id="UP000867740">
    <property type="component" value="Unassembled WGS sequence"/>
</dbReference>
<dbReference type="AlphaFoldDB" id="A0A9P3WED5"/>
<dbReference type="EMBL" id="DACSUM010000015">
    <property type="protein sequence ID" value="HAT3581993.1"/>
    <property type="molecule type" value="Genomic_DNA"/>
</dbReference>
<accession>A0A9P3WED5</accession>
<comment type="caution">
    <text evidence="1">The sequence shown here is derived from an EMBL/GenBank/DDBJ whole genome shotgun (WGS) entry which is preliminary data.</text>
</comment>
<dbReference type="RefSeq" id="WP_047371437.1">
    <property type="nucleotide sequence ID" value="NZ_CABMNU010000005.1"/>
</dbReference>
<evidence type="ECO:0000313" key="2">
    <source>
        <dbReference type="Proteomes" id="UP000867740"/>
    </source>
</evidence>
<gene>
    <name evidence="1" type="ORF">I8531_002298</name>
</gene>
<reference evidence="1" key="1">
    <citation type="journal article" date="2018" name="Genome Biol.">
        <title>SKESA: strategic k-mer extension for scrupulous assemblies.</title>
        <authorList>
            <person name="Souvorov A."/>
            <person name="Agarwala R."/>
            <person name="Lipman D.J."/>
        </authorList>
    </citation>
    <scope>NUCLEOTIDE SEQUENCE</scope>
    <source>
        <strain evidence="1">CAVp300</strain>
    </source>
</reference>
<reference evidence="1" key="2">
    <citation type="submission" date="2020-10" db="EMBL/GenBank/DDBJ databases">
        <authorList>
            <consortium name="NCBI Pathogen Detection Project"/>
        </authorList>
    </citation>
    <scope>NUCLEOTIDE SEQUENCE</scope>
    <source>
        <strain evidence="1">CAVp300</strain>
    </source>
</reference>
<protein>
    <submittedName>
        <fullName evidence="1">Uncharacterized protein</fullName>
    </submittedName>
</protein>
<evidence type="ECO:0000313" key="1">
    <source>
        <dbReference type="EMBL" id="HAT3581993.1"/>
    </source>
</evidence>
<proteinExistence type="predicted"/>
<name>A0A9P3WED5_KLUIN</name>
<sequence length="100" mass="11479">MSKNDKDKLVDTVMGEAILTLLESAEDISFDALIVQLQENLRTETDSERQEAWRSAISGVHHFRTQPENSKKSAWSLQTTQRKNRLRDDTLLNISKAIKH</sequence>